<feature type="transmembrane region" description="Helical" evidence="8">
    <location>
        <begin position="280"/>
        <end position="300"/>
    </location>
</feature>
<keyword evidence="7 8" id="KW-0472">Membrane</keyword>
<evidence type="ECO:0000313" key="10">
    <source>
        <dbReference type="EMBL" id="ORJ25745.1"/>
    </source>
</evidence>
<sequence length="405" mass="43598">MKEVIRNRFLLMCAVVMMLVLSLFSSDIFLPALPDIVRQFGVTPSQGQQMLGHFLLGVALMQLVYGPLSDSLGRKKLLIFGTSLFILATFAIIYAPNFKDLLALRLAQAVGASASIVLGRAIIGDLFSKEEAGKIFLTLFPIVGMSPALAPMIGGQISNLFGWHACFIFAGLFGVVLLFLTLTAVPETLPREKRNPLSAVDVMQGYIALLLSRRFWHYALIPCIAYAVFYAYIAESPFLLLKQGVSNKVIGFTYLSLSLTYVTGNLIARWTMSKGLTLDKALATGYLVFVAGGIVMFLTTHFAPNFYIGSITAISIMTLGNGFLLPLGTSGAVTAVPHNAGSASGLMGAMQIGAAAIIAGIIGPLSGHNPQTFGMIVFVLAIAGFFIFQTTRRLSYRADLNRQLS</sequence>
<dbReference type="PROSITE" id="PS50850">
    <property type="entry name" value="MFS"/>
    <property type="match status" value="1"/>
</dbReference>
<feature type="transmembrane region" description="Helical" evidence="8">
    <location>
        <begin position="306"/>
        <end position="325"/>
    </location>
</feature>
<evidence type="ECO:0000256" key="7">
    <source>
        <dbReference type="ARBA" id="ARBA00023136"/>
    </source>
</evidence>
<evidence type="ECO:0000313" key="11">
    <source>
        <dbReference type="Proteomes" id="UP000192536"/>
    </source>
</evidence>
<evidence type="ECO:0000256" key="2">
    <source>
        <dbReference type="ARBA" id="ARBA00006236"/>
    </source>
</evidence>
<feature type="transmembrane region" description="Helical" evidence="8">
    <location>
        <begin position="215"/>
        <end position="234"/>
    </location>
</feature>
<accession>A0A1X0WG50</accession>
<keyword evidence="4" id="KW-1003">Cell membrane</keyword>
<keyword evidence="6 8" id="KW-1133">Transmembrane helix</keyword>
<dbReference type="PANTHER" id="PTHR23502">
    <property type="entry name" value="MAJOR FACILITATOR SUPERFAMILY"/>
    <property type="match status" value="1"/>
</dbReference>
<feature type="transmembrane region" description="Helical" evidence="8">
    <location>
        <begin position="135"/>
        <end position="154"/>
    </location>
</feature>
<dbReference type="SUPFAM" id="SSF103473">
    <property type="entry name" value="MFS general substrate transporter"/>
    <property type="match status" value="1"/>
</dbReference>
<dbReference type="GO" id="GO:1990961">
    <property type="term" value="P:xenobiotic detoxification by transmembrane export across the plasma membrane"/>
    <property type="evidence" value="ECO:0007669"/>
    <property type="project" value="InterPro"/>
</dbReference>
<evidence type="ECO:0000256" key="3">
    <source>
        <dbReference type="ARBA" id="ARBA00022448"/>
    </source>
</evidence>
<dbReference type="NCBIfam" id="TIGR00710">
    <property type="entry name" value="efflux_Bcr_CflA"/>
    <property type="match status" value="1"/>
</dbReference>
<feature type="transmembrane region" description="Helical" evidence="8">
    <location>
        <begin position="346"/>
        <end position="365"/>
    </location>
</feature>
<comment type="subcellular location">
    <subcellularLocation>
        <location evidence="8">Cell inner membrane</location>
        <topology evidence="8">Multi-pass membrane protein</topology>
    </subcellularLocation>
    <subcellularLocation>
        <location evidence="1">Cell membrane</location>
        <topology evidence="1">Multi-pass membrane protein</topology>
    </subcellularLocation>
</comment>
<dbReference type="PRINTS" id="PR01036">
    <property type="entry name" value="TCRTETB"/>
</dbReference>
<reference evidence="10 11" key="1">
    <citation type="journal article" date="2017" name="Int. J. Syst. Evol. Microbiol.">
        <title>Rouxiella badensis sp. nov. and Rouxiella silvae sp. nov. isolated from peat bog soil in Germany and emendation of the genus description.</title>
        <authorList>
            <person name="Le Fleche-Mateos A."/>
            <person name="Kugler J.H."/>
            <person name="Hansen S.H."/>
            <person name="Syldatk C."/>
            <person name="Hausmann R."/>
            <person name="Lomprez F."/>
            <person name="Vandenbogaert M."/>
            <person name="Manuguerra J.C."/>
            <person name="Grimont P.A."/>
        </authorList>
    </citation>
    <scope>NUCLEOTIDE SEQUENCE [LARGE SCALE GENOMIC DNA]</scope>
    <source>
        <strain evidence="10 11">DSM 100043</strain>
    </source>
</reference>
<feature type="transmembrane region" description="Helical" evidence="8">
    <location>
        <begin position="102"/>
        <end position="123"/>
    </location>
</feature>
<feature type="transmembrane region" description="Helical" evidence="8">
    <location>
        <begin position="371"/>
        <end position="388"/>
    </location>
</feature>
<keyword evidence="8" id="KW-0997">Cell inner membrane</keyword>
<feature type="domain" description="Major facilitator superfamily (MFS) profile" evidence="9">
    <location>
        <begin position="11"/>
        <end position="392"/>
    </location>
</feature>
<comment type="caution">
    <text evidence="10">The sequence shown here is derived from an EMBL/GenBank/DDBJ whole genome shotgun (WGS) entry which is preliminary data.</text>
</comment>
<dbReference type="RefSeq" id="WP_026110296.1">
    <property type="nucleotide sequence ID" value="NZ_CP049603.1"/>
</dbReference>
<dbReference type="STRING" id="1646377.BS640_10005"/>
<dbReference type="InterPro" id="IPR004812">
    <property type="entry name" value="Efflux_drug-R_Bcr/CmlA"/>
</dbReference>
<keyword evidence="11" id="KW-1185">Reference proteome</keyword>
<dbReference type="InterPro" id="IPR036259">
    <property type="entry name" value="MFS_trans_sf"/>
</dbReference>
<gene>
    <name evidence="10" type="ORF">BS640_10005</name>
</gene>
<evidence type="ECO:0000256" key="4">
    <source>
        <dbReference type="ARBA" id="ARBA00022475"/>
    </source>
</evidence>
<dbReference type="GO" id="GO:0042910">
    <property type="term" value="F:xenobiotic transmembrane transporter activity"/>
    <property type="evidence" value="ECO:0007669"/>
    <property type="project" value="InterPro"/>
</dbReference>
<feature type="transmembrane region" description="Helical" evidence="8">
    <location>
        <begin position="160"/>
        <end position="185"/>
    </location>
</feature>
<keyword evidence="3 8" id="KW-0813">Transport</keyword>
<dbReference type="Proteomes" id="UP000192536">
    <property type="component" value="Unassembled WGS sequence"/>
</dbReference>
<comment type="similarity">
    <text evidence="2 8">Belongs to the major facilitator superfamily. Bcr/CmlA family.</text>
</comment>
<dbReference type="InterPro" id="IPR020846">
    <property type="entry name" value="MFS_dom"/>
</dbReference>
<feature type="transmembrane region" description="Helical" evidence="8">
    <location>
        <begin position="77"/>
        <end position="96"/>
    </location>
</feature>
<evidence type="ECO:0000256" key="5">
    <source>
        <dbReference type="ARBA" id="ARBA00022692"/>
    </source>
</evidence>
<feature type="transmembrane region" description="Helical" evidence="8">
    <location>
        <begin position="50"/>
        <end position="68"/>
    </location>
</feature>
<evidence type="ECO:0000259" key="9">
    <source>
        <dbReference type="PROSITE" id="PS50850"/>
    </source>
</evidence>
<evidence type="ECO:0000256" key="1">
    <source>
        <dbReference type="ARBA" id="ARBA00004651"/>
    </source>
</evidence>
<dbReference type="InterPro" id="IPR011701">
    <property type="entry name" value="MFS"/>
</dbReference>
<dbReference type="Gene3D" id="1.20.1720.10">
    <property type="entry name" value="Multidrug resistance protein D"/>
    <property type="match status" value="1"/>
</dbReference>
<dbReference type="PANTHER" id="PTHR23502:SF132">
    <property type="entry name" value="POLYAMINE TRANSPORTER 2-RELATED"/>
    <property type="match status" value="1"/>
</dbReference>
<dbReference type="AlphaFoldDB" id="A0A1X0WG50"/>
<keyword evidence="5 8" id="KW-0812">Transmembrane</keyword>
<feature type="transmembrane region" description="Helical" evidence="8">
    <location>
        <begin position="9"/>
        <end position="30"/>
    </location>
</feature>
<evidence type="ECO:0000256" key="6">
    <source>
        <dbReference type="ARBA" id="ARBA00022989"/>
    </source>
</evidence>
<name>A0A1X0WG50_9GAMM</name>
<dbReference type="CDD" id="cd17320">
    <property type="entry name" value="MFS_MdfA_MDR_like"/>
    <property type="match status" value="1"/>
</dbReference>
<dbReference type="EMBL" id="MRWE01000013">
    <property type="protein sequence ID" value="ORJ25745.1"/>
    <property type="molecule type" value="Genomic_DNA"/>
</dbReference>
<dbReference type="GO" id="GO:0005886">
    <property type="term" value="C:plasma membrane"/>
    <property type="evidence" value="ECO:0007669"/>
    <property type="project" value="UniProtKB-SubCell"/>
</dbReference>
<organism evidence="10 11">
    <name type="scientific">Rouxiella badensis</name>
    <dbReference type="NCBI Taxonomy" id="1646377"/>
    <lineage>
        <taxon>Bacteria</taxon>
        <taxon>Pseudomonadati</taxon>
        <taxon>Pseudomonadota</taxon>
        <taxon>Gammaproteobacteria</taxon>
        <taxon>Enterobacterales</taxon>
        <taxon>Yersiniaceae</taxon>
        <taxon>Rouxiella</taxon>
    </lineage>
</organism>
<dbReference type="GeneID" id="93565235"/>
<protein>
    <recommendedName>
        <fullName evidence="8">Bcr/CflA family efflux transporter</fullName>
    </recommendedName>
</protein>
<proteinExistence type="inferred from homology"/>
<feature type="transmembrane region" description="Helical" evidence="8">
    <location>
        <begin position="249"/>
        <end position="268"/>
    </location>
</feature>
<evidence type="ECO:0000256" key="8">
    <source>
        <dbReference type="RuleBase" id="RU365088"/>
    </source>
</evidence>
<dbReference type="Pfam" id="PF07690">
    <property type="entry name" value="MFS_1"/>
    <property type="match status" value="1"/>
</dbReference>